<dbReference type="KEGG" id="psac:PSM36_0922"/>
<dbReference type="InterPro" id="IPR053161">
    <property type="entry name" value="Ulvan_degrading_GH"/>
</dbReference>
<dbReference type="PANTHER" id="PTHR36848:SF2">
    <property type="entry name" value="SECRETED PROTEIN"/>
    <property type="match status" value="1"/>
</dbReference>
<evidence type="ECO:0000313" key="1">
    <source>
        <dbReference type="EMBL" id="SCD19748.1"/>
    </source>
</evidence>
<dbReference type="Proteomes" id="UP000187464">
    <property type="component" value="Chromosome I"/>
</dbReference>
<dbReference type="PANTHER" id="PTHR36848">
    <property type="entry name" value="DNA-BINDING PROTEIN (PUTATIVE SECRETED PROTEIN)-RELATED"/>
    <property type="match status" value="1"/>
</dbReference>
<sequence length="926" mass="104570">MAIVLFFILTGCSSPTGVAGDTDWPRITRESKPWTRWWWLGSDVDSANLAYNLAALGKAGIGGVEITPIYGVKGREAHYLNYLSPEWMNMLDFTISEAARLGMGVDMNNGTGWPFGGPEVTLEDAATRAVFQEYQLKGGQSLDEPVTVRDERQKPFARLNKLIAYTPDGGSVDITDKVSAEGKLNWTAPEGKEFTLVALFIGKTRQEVKRAAPGGQGYVLNHFDKEAVMRYLGKFDTAFAENNTPFPNTFFNDSYEVYGADWTPELLDEFEKRRGYKLQDYFPELLAKGATELSVRVITDYRETIGELLKENFTRPWTEWAHAHGVKTRNQAHGSPANLLDLYAAVDIPECESFGITDFDIPGLRKDSIRKKNDSDPTILKYASSAAHIAGKTYTSSETFTWLTEHFRTSLSQAKPEIDQMFTSGVNRIYFHGTTYSPEDAAWPGWKFYASVDMSPTNTIWKDAPVFFDYIARVQSFLQSGKPDNDFLLYLPLYDIWEGLRGNYFATFAIHGMRERIPDFCEAVEKIMECGYDLDYISDRFISTTTVENELLKTEGGTTYKALILPAVKYIPAETMEQIRKLTEQGATVIISDHYPSDVPGLSRLEERKNLFQEQLSLFPEVASFENVSVNIMKKGTVITGNDYKDMLATWKENEELFVSELGGQLIRRKHDNGHIYFFSMLKNNPVDGWVPLGVKAESALFFNPMNGEKGLARLRKNSGRTELYMQLKPGESIILKTFNRKKIEAEEWPYYQLTGNNVTLNNGWTLQFEESEPAVTESFALDALVSWTDIGNEVLKKNMGTGRYSMTFDFIKTPGCEYLLSLGDVRESARIKINGQDAGTLYAVPFETTIGSLLRDGENTIEIDVTNLPANRIADYDRRGVEWRIFHEINFVSITYKPTMFDIWDIAPSGLLGPVTIQELKTISL</sequence>
<dbReference type="EMBL" id="LT605205">
    <property type="protein sequence ID" value="SCD19748.1"/>
    <property type="molecule type" value="Genomic_DNA"/>
</dbReference>
<dbReference type="InterPro" id="IPR008979">
    <property type="entry name" value="Galactose-bd-like_sf"/>
</dbReference>
<dbReference type="AlphaFoldDB" id="A0A1R3T3A3"/>
<dbReference type="Pfam" id="PF17132">
    <property type="entry name" value="Glyco_hydro_106"/>
    <property type="match status" value="2"/>
</dbReference>
<reference evidence="1 2" key="1">
    <citation type="submission" date="2016-08" db="EMBL/GenBank/DDBJ databases">
        <authorList>
            <person name="Seilhamer J.J."/>
        </authorList>
    </citation>
    <scope>NUCLEOTIDE SEQUENCE [LARGE SCALE GENOMIC DNA]</scope>
    <source>
        <strain evidence="1">M3/6</strain>
    </source>
</reference>
<protein>
    <recommendedName>
        <fullName evidence="3">Alpha-L-rhamnosidase</fullName>
    </recommendedName>
</protein>
<evidence type="ECO:0000313" key="2">
    <source>
        <dbReference type="Proteomes" id="UP000187464"/>
    </source>
</evidence>
<accession>A0A1R3T3A3</accession>
<dbReference type="SUPFAM" id="SSF49785">
    <property type="entry name" value="Galactose-binding domain-like"/>
    <property type="match status" value="1"/>
</dbReference>
<keyword evidence="2" id="KW-1185">Reference proteome</keyword>
<dbReference type="Gene3D" id="2.60.120.260">
    <property type="entry name" value="Galactose-binding domain-like"/>
    <property type="match status" value="1"/>
</dbReference>
<organism evidence="1 2">
    <name type="scientific">Proteiniphilum saccharofermentans</name>
    <dbReference type="NCBI Taxonomy" id="1642647"/>
    <lineage>
        <taxon>Bacteria</taxon>
        <taxon>Pseudomonadati</taxon>
        <taxon>Bacteroidota</taxon>
        <taxon>Bacteroidia</taxon>
        <taxon>Bacteroidales</taxon>
        <taxon>Dysgonomonadaceae</taxon>
        <taxon>Proteiniphilum</taxon>
    </lineage>
</organism>
<dbReference type="STRING" id="1642647.PSM36_0922"/>
<evidence type="ECO:0008006" key="3">
    <source>
        <dbReference type="Google" id="ProtNLM"/>
    </source>
</evidence>
<proteinExistence type="predicted"/>
<dbReference type="NCBIfam" id="NF045579">
    <property type="entry name" value="rhamnoside_JR"/>
    <property type="match status" value="1"/>
</dbReference>
<gene>
    <name evidence="1" type="ORF">PSM36_0922</name>
</gene>
<name>A0A1R3T3A3_9BACT</name>